<dbReference type="InterPro" id="IPR023352">
    <property type="entry name" value="MAPEG-like_dom_sf"/>
</dbReference>
<gene>
    <name evidence="6" type="ORF">AC626_22790</name>
</gene>
<evidence type="ECO:0000256" key="4">
    <source>
        <dbReference type="ARBA" id="ARBA00023136"/>
    </source>
</evidence>
<comment type="subcellular location">
    <subcellularLocation>
        <location evidence="1">Membrane</location>
    </subcellularLocation>
</comment>
<reference evidence="7" key="1">
    <citation type="submission" date="2015-07" db="EMBL/GenBank/DDBJ databases">
        <title>Draft genome sequence of a Pseudoalteromonas rubra strain, OCN096, isolated from Kaneohe Bay, Oahu, Hawaii.</title>
        <authorList>
            <person name="Beurmann S."/>
            <person name="Ushijima B."/>
            <person name="Belcaid M."/>
            <person name="Callahan S.M."/>
            <person name="Aeby G.S."/>
        </authorList>
    </citation>
    <scope>NUCLEOTIDE SEQUENCE [LARGE SCALE GENOMIC DNA]</scope>
    <source>
        <strain evidence="7">OCN096</strain>
    </source>
</reference>
<comment type="caution">
    <text evidence="6">The sequence shown here is derived from an EMBL/GenBank/DDBJ whole genome shotgun (WGS) entry which is preliminary data.</text>
</comment>
<dbReference type="SUPFAM" id="SSF161084">
    <property type="entry name" value="MAPEG domain-like"/>
    <property type="match status" value="1"/>
</dbReference>
<evidence type="ECO:0000256" key="1">
    <source>
        <dbReference type="ARBA" id="ARBA00004370"/>
    </source>
</evidence>
<dbReference type="GO" id="GO:0016020">
    <property type="term" value="C:membrane"/>
    <property type="evidence" value="ECO:0007669"/>
    <property type="project" value="UniProtKB-SubCell"/>
</dbReference>
<dbReference type="EMBL" id="LFZX01000278">
    <property type="protein sequence ID" value="KNC65495.1"/>
    <property type="molecule type" value="Genomic_DNA"/>
</dbReference>
<evidence type="ECO:0000256" key="3">
    <source>
        <dbReference type="ARBA" id="ARBA00022989"/>
    </source>
</evidence>
<dbReference type="InterPro" id="IPR001129">
    <property type="entry name" value="Membr-assoc_MAPEG"/>
</dbReference>
<sequence length="136" mass="14845">MTDLLAPYQLSILVLGLSGSLFLVQLAIVDIMAIKQKHPPGVAVTQDPNDLLFRCNRVFANSNETVGILILVVMFAMFSGANPSWLNGLAVVYLASRVGHMACYYLGKKLMRSVSFGVCYISLFAIFGIGLSAWIR</sequence>
<dbReference type="PATRIC" id="fig|43658.6.peg.3543"/>
<evidence type="ECO:0000313" key="7">
    <source>
        <dbReference type="Proteomes" id="UP000036850"/>
    </source>
</evidence>
<evidence type="ECO:0000256" key="2">
    <source>
        <dbReference type="ARBA" id="ARBA00022692"/>
    </source>
</evidence>
<dbReference type="Gene3D" id="1.20.120.550">
    <property type="entry name" value="Membrane associated eicosanoid/glutathione metabolism-like domain"/>
    <property type="match status" value="1"/>
</dbReference>
<keyword evidence="2 5" id="KW-0812">Transmembrane</keyword>
<dbReference type="Proteomes" id="UP000036850">
    <property type="component" value="Unassembled WGS sequence"/>
</dbReference>
<dbReference type="OrthoDB" id="5880499at2"/>
<dbReference type="Pfam" id="PF01124">
    <property type="entry name" value="MAPEG"/>
    <property type="match status" value="1"/>
</dbReference>
<proteinExistence type="predicted"/>
<protein>
    <submittedName>
        <fullName evidence="6">Membrane protein</fullName>
    </submittedName>
</protein>
<feature type="transmembrane region" description="Helical" evidence="5">
    <location>
        <begin position="6"/>
        <end position="29"/>
    </location>
</feature>
<accession>A0A0L0EM98</accession>
<organism evidence="6 7">
    <name type="scientific">Pseudoalteromonas rubra</name>
    <dbReference type="NCBI Taxonomy" id="43658"/>
    <lineage>
        <taxon>Bacteria</taxon>
        <taxon>Pseudomonadati</taxon>
        <taxon>Pseudomonadota</taxon>
        <taxon>Gammaproteobacteria</taxon>
        <taxon>Alteromonadales</taxon>
        <taxon>Pseudoalteromonadaceae</taxon>
        <taxon>Pseudoalteromonas</taxon>
    </lineage>
</organism>
<dbReference type="AlphaFoldDB" id="A0A0L0EM98"/>
<evidence type="ECO:0000256" key="5">
    <source>
        <dbReference type="SAM" id="Phobius"/>
    </source>
</evidence>
<keyword evidence="4 5" id="KW-0472">Membrane</keyword>
<name>A0A0L0EM98_9GAMM</name>
<keyword evidence="3 5" id="KW-1133">Transmembrane helix</keyword>
<evidence type="ECO:0000313" key="6">
    <source>
        <dbReference type="EMBL" id="KNC65495.1"/>
    </source>
</evidence>
<feature type="transmembrane region" description="Helical" evidence="5">
    <location>
        <begin position="114"/>
        <end position="135"/>
    </location>
</feature>